<dbReference type="OrthoDB" id="3942482at2759"/>
<dbReference type="STRING" id="675120.M2YKE3"/>
<reference evidence="3 4" key="2">
    <citation type="journal article" date="2012" name="PLoS Pathog.">
        <title>Diverse lifestyles and strategies of plant pathogenesis encoded in the genomes of eighteen Dothideomycetes fungi.</title>
        <authorList>
            <person name="Ohm R.A."/>
            <person name="Feau N."/>
            <person name="Henrissat B."/>
            <person name="Schoch C.L."/>
            <person name="Horwitz B.A."/>
            <person name="Barry K.W."/>
            <person name="Condon B.J."/>
            <person name="Copeland A.C."/>
            <person name="Dhillon B."/>
            <person name="Glaser F."/>
            <person name="Hesse C.N."/>
            <person name="Kosti I."/>
            <person name="LaButti K."/>
            <person name="Lindquist E.A."/>
            <person name="Lucas S."/>
            <person name="Salamov A.A."/>
            <person name="Bradshaw R.E."/>
            <person name="Ciuffetti L."/>
            <person name="Hamelin R.C."/>
            <person name="Kema G.H.J."/>
            <person name="Lawrence C."/>
            <person name="Scott J.A."/>
            <person name="Spatafora J.W."/>
            <person name="Turgeon B.G."/>
            <person name="de Wit P.J.G.M."/>
            <person name="Zhong S."/>
            <person name="Goodwin S.B."/>
            <person name="Grigoriev I.V."/>
        </authorList>
    </citation>
    <scope>NUCLEOTIDE SEQUENCE [LARGE SCALE GENOMIC DNA]</scope>
    <source>
        <strain evidence="4">NZE10 / CBS 128990</strain>
    </source>
</reference>
<feature type="transmembrane region" description="Helical" evidence="2">
    <location>
        <begin position="117"/>
        <end position="141"/>
    </location>
</feature>
<name>M2YKE3_DOTSN</name>
<evidence type="ECO:0000313" key="4">
    <source>
        <dbReference type="Proteomes" id="UP000016933"/>
    </source>
</evidence>
<keyword evidence="4" id="KW-1185">Reference proteome</keyword>
<organism evidence="3 4">
    <name type="scientific">Dothistroma septosporum (strain NZE10 / CBS 128990)</name>
    <name type="common">Red band needle blight fungus</name>
    <name type="synonym">Mycosphaerella pini</name>
    <dbReference type="NCBI Taxonomy" id="675120"/>
    <lineage>
        <taxon>Eukaryota</taxon>
        <taxon>Fungi</taxon>
        <taxon>Dikarya</taxon>
        <taxon>Ascomycota</taxon>
        <taxon>Pezizomycotina</taxon>
        <taxon>Dothideomycetes</taxon>
        <taxon>Dothideomycetidae</taxon>
        <taxon>Mycosphaerellales</taxon>
        <taxon>Mycosphaerellaceae</taxon>
        <taxon>Dothistroma</taxon>
    </lineage>
</organism>
<feature type="region of interest" description="Disordered" evidence="1">
    <location>
        <begin position="1"/>
        <end position="65"/>
    </location>
</feature>
<dbReference type="AlphaFoldDB" id="M2YKE3"/>
<keyword evidence="2" id="KW-0472">Membrane</keyword>
<reference evidence="4" key="1">
    <citation type="journal article" date="2012" name="PLoS Genet.">
        <title>The genomes of the fungal plant pathogens Cladosporium fulvum and Dothistroma septosporum reveal adaptation to different hosts and lifestyles but also signatures of common ancestry.</title>
        <authorList>
            <person name="de Wit P.J.G.M."/>
            <person name="van der Burgt A."/>
            <person name="Oekmen B."/>
            <person name="Stergiopoulos I."/>
            <person name="Abd-Elsalam K.A."/>
            <person name="Aerts A.L."/>
            <person name="Bahkali A.H."/>
            <person name="Beenen H.G."/>
            <person name="Chettri P."/>
            <person name="Cox M.P."/>
            <person name="Datema E."/>
            <person name="de Vries R.P."/>
            <person name="Dhillon B."/>
            <person name="Ganley A.R."/>
            <person name="Griffiths S.A."/>
            <person name="Guo Y."/>
            <person name="Hamelin R.C."/>
            <person name="Henrissat B."/>
            <person name="Kabir M.S."/>
            <person name="Jashni M.K."/>
            <person name="Kema G."/>
            <person name="Klaubauf S."/>
            <person name="Lapidus A."/>
            <person name="Levasseur A."/>
            <person name="Lindquist E."/>
            <person name="Mehrabi R."/>
            <person name="Ohm R.A."/>
            <person name="Owen T.J."/>
            <person name="Salamov A."/>
            <person name="Schwelm A."/>
            <person name="Schijlen E."/>
            <person name="Sun H."/>
            <person name="van den Burg H.A."/>
            <person name="van Ham R.C.H.J."/>
            <person name="Zhang S."/>
            <person name="Goodwin S.B."/>
            <person name="Grigoriev I.V."/>
            <person name="Collemare J."/>
            <person name="Bradshaw R.E."/>
        </authorList>
    </citation>
    <scope>NUCLEOTIDE SEQUENCE [LARGE SCALE GENOMIC DNA]</scope>
    <source>
        <strain evidence="4">NZE10 / CBS 128990</strain>
    </source>
</reference>
<evidence type="ECO:0000313" key="3">
    <source>
        <dbReference type="EMBL" id="EME39441.1"/>
    </source>
</evidence>
<dbReference type="HOGENOM" id="CLU_848753_0_0_1"/>
<dbReference type="Proteomes" id="UP000016933">
    <property type="component" value="Unassembled WGS sequence"/>
</dbReference>
<gene>
    <name evidence="3" type="ORF">DOTSEDRAFT_75199</name>
</gene>
<evidence type="ECO:0000256" key="2">
    <source>
        <dbReference type="SAM" id="Phobius"/>
    </source>
</evidence>
<keyword evidence="2" id="KW-0812">Transmembrane</keyword>
<keyword evidence="2" id="KW-1133">Transmembrane helix</keyword>
<dbReference type="OMA" id="WTIIFAY"/>
<accession>M2YKE3</accession>
<protein>
    <submittedName>
        <fullName evidence="3">Uncharacterized protein</fullName>
    </submittedName>
</protein>
<dbReference type="EMBL" id="KB446545">
    <property type="protein sequence ID" value="EME39441.1"/>
    <property type="molecule type" value="Genomic_DNA"/>
</dbReference>
<proteinExistence type="predicted"/>
<feature type="compositionally biased region" description="Basic and acidic residues" evidence="1">
    <location>
        <begin position="22"/>
        <end position="34"/>
    </location>
</feature>
<sequence length="347" mass="35980">MTVAIRTPTDPHTSTKAMSFRHSLERKTNDHMQDDGQPGRAPPEIEDADMAMKKGLSSPGYPVDEKVYGKEQHPPRFSTIFGANPAPPPPPPPQRGYIPDYYPPPQRKSGVFLPMPLFIVFAVILFLESTILFAYTVIGLYNNAPARLFPWAGHGGAVATACNYGPQQPAVNIAPNFIIPQAGQPLPDLVTTTASVSTSTSSSSASSTSSFSTSSTTNSDAAAAASDIAGIFGGLTSVTASATRPTVTSVKLITEDPSGDVLTPRPTVTRTTFINPPSNTGTIADAAATISSNTNAQTSSSSYDAAAWASVSSALAAVSADLTPSPFGGITVTPTTLDPSVIPVPTA</sequence>
<dbReference type="eggNOG" id="ENOG502RFVR">
    <property type="taxonomic scope" value="Eukaryota"/>
</dbReference>
<evidence type="ECO:0000256" key="1">
    <source>
        <dbReference type="SAM" id="MobiDB-lite"/>
    </source>
</evidence>